<comment type="subcellular location">
    <subcellularLocation>
        <location evidence="1">Nucleus</location>
    </subcellularLocation>
</comment>
<dbReference type="GO" id="GO:0009873">
    <property type="term" value="P:ethylene-activated signaling pathway"/>
    <property type="evidence" value="ECO:0007669"/>
    <property type="project" value="UniProtKB-KW"/>
</dbReference>
<keyword evidence="4" id="KW-0539">Nucleus</keyword>
<dbReference type="InterPro" id="IPR023278">
    <property type="entry name" value="Ethylene_insens-like_DNA-bd"/>
</dbReference>
<comment type="similarity">
    <text evidence="2">Belongs to the EIN3 family.</text>
</comment>
<accession>A0A1U7X0Z0</accession>
<dbReference type="Gene3D" id="1.10.3180.10">
    <property type="entry name" value="DNA-binding domain of EIN3-like"/>
    <property type="match status" value="1"/>
</dbReference>
<dbReference type="Proteomes" id="UP000189701">
    <property type="component" value="Unplaced"/>
</dbReference>
<dbReference type="eggNOG" id="ENOG502QWMS">
    <property type="taxonomic scope" value="Eukaryota"/>
</dbReference>
<reference evidence="7" key="1">
    <citation type="journal article" date="2013" name="Genome Biol.">
        <title>Reference genomes and transcriptomes of Nicotiana sylvestris and Nicotiana tomentosiformis.</title>
        <authorList>
            <person name="Sierro N."/>
            <person name="Battey J.N."/>
            <person name="Ouadi S."/>
            <person name="Bovet L."/>
            <person name="Goepfert S."/>
            <person name="Bakaher N."/>
            <person name="Peitsch M.C."/>
            <person name="Ivanov N.V."/>
        </authorList>
    </citation>
    <scope>NUCLEOTIDE SEQUENCE [LARGE SCALE GENOMIC DNA]</scope>
</reference>
<keyword evidence="7" id="KW-1185">Reference proteome</keyword>
<organism evidence="7 8">
    <name type="scientific">Nicotiana sylvestris</name>
    <name type="common">Wood tobacco</name>
    <name type="synonym">South American tobacco</name>
    <dbReference type="NCBI Taxonomy" id="4096"/>
    <lineage>
        <taxon>Eukaryota</taxon>
        <taxon>Viridiplantae</taxon>
        <taxon>Streptophyta</taxon>
        <taxon>Embryophyta</taxon>
        <taxon>Tracheophyta</taxon>
        <taxon>Spermatophyta</taxon>
        <taxon>Magnoliopsida</taxon>
        <taxon>eudicotyledons</taxon>
        <taxon>Gunneridae</taxon>
        <taxon>Pentapetalae</taxon>
        <taxon>asterids</taxon>
        <taxon>lamiids</taxon>
        <taxon>Solanales</taxon>
        <taxon>Solanaceae</taxon>
        <taxon>Nicotianoideae</taxon>
        <taxon>Nicotianeae</taxon>
        <taxon>Nicotiana</taxon>
    </lineage>
</organism>
<evidence type="ECO:0000256" key="1">
    <source>
        <dbReference type="ARBA" id="ARBA00004123"/>
    </source>
</evidence>
<feature type="domain" description="Ethylene insensitive 3-like DNA-binding" evidence="6">
    <location>
        <begin position="32"/>
        <end position="283"/>
    </location>
</feature>
<dbReference type="FunFam" id="1.10.3180.10:FF:000001">
    <property type="entry name" value="Ethylene insensitive 3-like 1"/>
    <property type="match status" value="1"/>
</dbReference>
<reference evidence="8" key="2">
    <citation type="submission" date="2025-08" db="UniProtKB">
        <authorList>
            <consortium name="RefSeq"/>
        </authorList>
    </citation>
    <scope>IDENTIFICATION</scope>
    <source>
        <tissue evidence="8">Leaf</tissue>
    </source>
</reference>
<dbReference type="Pfam" id="PF04873">
    <property type="entry name" value="EIN3_DNA-bd"/>
    <property type="match status" value="1"/>
</dbReference>
<dbReference type="InterPro" id="IPR006957">
    <property type="entry name" value="EIN3"/>
</dbReference>
<dbReference type="GO" id="GO:0003677">
    <property type="term" value="F:DNA binding"/>
    <property type="evidence" value="ECO:0007669"/>
    <property type="project" value="TreeGrafter"/>
</dbReference>
<dbReference type="PANTHER" id="PTHR33305:SF29">
    <property type="entry name" value="ETHYLENE INSENSITIVE 3-LIKE 5 PROTEIN"/>
    <property type="match status" value="1"/>
</dbReference>
<dbReference type="OrthoDB" id="2017676at2759"/>
<feature type="compositionally biased region" description="Acidic residues" evidence="5">
    <location>
        <begin position="16"/>
        <end position="30"/>
    </location>
</feature>
<dbReference type="STRING" id="4096.A0A1U7X0Z0"/>
<dbReference type="PANTHER" id="PTHR33305">
    <property type="entry name" value="ETHYLENE INSENSITIVE 3-LIKE 2 PROTEIN"/>
    <property type="match status" value="1"/>
</dbReference>
<sequence length="496" mass="56795">MMQFEEMTEPLSPIGEVEEPEEEENEEVISYDDLKRRMWKDQMLLQKLKSMRSSSKKESIDDESQQAKAQEQSRRKKTSRAQDSILMYMVKIMEVCGGQGFVFGIVPEKGKLVTGSSDSLRGWWREKVKFEKNAPIAIAECLPGLLVQQQENDILDPSSSYMHLLEELQDATLGSLLSALMQHCIPPQRTFPLERGLSPPWWPTGKELWWRDQGLLALEQGPPPYRKPHDLNKAWKVSVLAAVIKHMSPDLGRMRRLVIKSKSLQNKMTAKETSTWCKVVNQEQALLELTQRALKISEKEDDKEDNLAFDGSTSTLRRNDMKRKSNFEHRAMNMEQDVFYACQNLNCAQSGLGLGFVDKNSRIEHEISCSHRDDQQRLNLSINSTTFSSLINEAQLKPHEESIFGREGEIIFQQDLMNNMEVERSSVNCHTQISDAVLENLKNFWGDNNVVLEQLDYDLTTNGNMNSNGTPSQDVDLNHDAATCIWDLAYDDRFKG</sequence>
<dbReference type="InterPro" id="IPR047091">
    <property type="entry name" value="EIN3-like_DNA-bd"/>
</dbReference>
<evidence type="ECO:0000313" key="8">
    <source>
        <dbReference type="RefSeq" id="XP_009780539.1"/>
    </source>
</evidence>
<name>A0A1U7X0Z0_NICSY</name>
<feature type="region of interest" description="Disordered" evidence="5">
    <location>
        <begin position="1"/>
        <end position="31"/>
    </location>
</feature>
<evidence type="ECO:0000259" key="6">
    <source>
        <dbReference type="Pfam" id="PF04873"/>
    </source>
</evidence>
<evidence type="ECO:0000256" key="5">
    <source>
        <dbReference type="SAM" id="MobiDB-lite"/>
    </source>
</evidence>
<protein>
    <submittedName>
        <fullName evidence="8">ETHYLENE INSENSITIVE 3-like 4 protein isoform X1</fullName>
    </submittedName>
</protein>
<dbReference type="GO" id="GO:0005634">
    <property type="term" value="C:nucleus"/>
    <property type="evidence" value="ECO:0007669"/>
    <property type="project" value="UniProtKB-SubCell"/>
</dbReference>
<keyword evidence="3" id="KW-0936">Ethylene signaling pathway</keyword>
<evidence type="ECO:0000256" key="2">
    <source>
        <dbReference type="ARBA" id="ARBA00009416"/>
    </source>
</evidence>
<dbReference type="GO" id="GO:0003700">
    <property type="term" value="F:DNA-binding transcription factor activity"/>
    <property type="evidence" value="ECO:0007669"/>
    <property type="project" value="InterPro"/>
</dbReference>
<feature type="region of interest" description="Disordered" evidence="5">
    <location>
        <begin position="49"/>
        <end position="78"/>
    </location>
</feature>
<evidence type="ECO:0000313" key="7">
    <source>
        <dbReference type="Proteomes" id="UP000189701"/>
    </source>
</evidence>
<dbReference type="SUPFAM" id="SSF116768">
    <property type="entry name" value="DNA-binding domain of EIN3-like"/>
    <property type="match status" value="1"/>
</dbReference>
<dbReference type="RefSeq" id="XP_009780539.1">
    <property type="nucleotide sequence ID" value="XM_009782237.1"/>
</dbReference>
<proteinExistence type="inferred from homology"/>
<evidence type="ECO:0000256" key="4">
    <source>
        <dbReference type="ARBA" id="ARBA00023242"/>
    </source>
</evidence>
<gene>
    <name evidence="8" type="primary">LOC104229583</name>
</gene>
<dbReference type="AlphaFoldDB" id="A0A1U7X0Z0"/>
<evidence type="ECO:0000256" key="3">
    <source>
        <dbReference type="ARBA" id="ARBA00022745"/>
    </source>
</evidence>